<organism evidence="8 9">
    <name type="scientific">Penicillium brasilianum</name>
    <dbReference type="NCBI Taxonomy" id="104259"/>
    <lineage>
        <taxon>Eukaryota</taxon>
        <taxon>Fungi</taxon>
        <taxon>Dikarya</taxon>
        <taxon>Ascomycota</taxon>
        <taxon>Pezizomycotina</taxon>
        <taxon>Eurotiomycetes</taxon>
        <taxon>Eurotiomycetidae</taxon>
        <taxon>Eurotiales</taxon>
        <taxon>Aspergillaceae</taxon>
        <taxon>Penicillium</taxon>
    </lineage>
</organism>
<reference evidence="9" key="1">
    <citation type="journal article" date="2015" name="Genome Announc.">
        <title>Draft genome sequence of the fungus Penicillium brasilianum MG11.</title>
        <authorList>
            <person name="Horn F."/>
            <person name="Linde J."/>
            <person name="Mattern D.J."/>
            <person name="Walther G."/>
            <person name="Guthke R."/>
            <person name="Brakhage A.A."/>
            <person name="Valiante V."/>
        </authorList>
    </citation>
    <scope>NUCLEOTIDE SEQUENCE [LARGE SCALE GENOMIC DNA]</scope>
    <source>
        <strain evidence="9">MG11</strain>
    </source>
</reference>
<evidence type="ECO:0000256" key="6">
    <source>
        <dbReference type="SAM" id="Phobius"/>
    </source>
</evidence>
<evidence type="ECO:0000256" key="2">
    <source>
        <dbReference type="ARBA" id="ARBA00022692"/>
    </source>
</evidence>
<dbReference type="PANTHER" id="PTHR15549:SF26">
    <property type="entry name" value="AXIAL BUDDING PATTERN PROTEIN 2-RELATED"/>
    <property type="match status" value="1"/>
</dbReference>
<dbReference type="InterPro" id="IPR051694">
    <property type="entry name" value="Immunoregulatory_rcpt-like"/>
</dbReference>
<dbReference type="GO" id="GO:0016020">
    <property type="term" value="C:membrane"/>
    <property type="evidence" value="ECO:0007669"/>
    <property type="project" value="UniProtKB-SubCell"/>
</dbReference>
<dbReference type="GO" id="GO:0071944">
    <property type="term" value="C:cell periphery"/>
    <property type="evidence" value="ECO:0007669"/>
    <property type="project" value="UniProtKB-ARBA"/>
</dbReference>
<keyword evidence="2 6" id="KW-0812">Transmembrane</keyword>
<gene>
    <name evidence="8" type="ORF">PMG11_03475</name>
</gene>
<accession>A0A0F7VHJ7</accession>
<dbReference type="OrthoDB" id="4505626at2759"/>
<feature type="region of interest" description="Disordered" evidence="5">
    <location>
        <begin position="202"/>
        <end position="264"/>
    </location>
</feature>
<keyword evidence="9" id="KW-1185">Reference proteome</keyword>
<name>A0A0F7VHJ7_PENBI</name>
<feature type="region of interest" description="Disordered" evidence="5">
    <location>
        <begin position="112"/>
        <end position="165"/>
    </location>
</feature>
<feature type="signal peptide" evidence="7">
    <location>
        <begin position="1"/>
        <end position="27"/>
    </location>
</feature>
<dbReference type="PANTHER" id="PTHR15549">
    <property type="entry name" value="PAIRED IMMUNOGLOBULIN-LIKE TYPE 2 RECEPTOR"/>
    <property type="match status" value="1"/>
</dbReference>
<evidence type="ECO:0000256" key="7">
    <source>
        <dbReference type="SAM" id="SignalP"/>
    </source>
</evidence>
<keyword evidence="4 6" id="KW-0472">Membrane</keyword>
<sequence length="299" mass="30681">MVDGQTSCAVKMKLFLCTLSWIPLVNAWTFLYTNATGNATILHETGTENCTEIDLAGGKLFSWDPEDSGLCISIYYDATCKDRGGLTCNAWSKNASTTFHGIQIYSQSDASSASVSSSTPTSTTSASSTSSSTSASTTRSTSTSSVPTSTATSATPATAGNGSSSSLSGGAIAGIVIGVVAGVAIVGGLFFYFGRRNRRNDNVTAGNEQSGPTPGSISGEPHGPYSPRASMLAAGYAQPPYTDNSDKAPNSSSGMSSVRPAPGSRVVALAGHDRAVELGNSLISELDGQPSEKLSYRFS</sequence>
<dbReference type="CDD" id="cd12087">
    <property type="entry name" value="TM_EGFR-like"/>
    <property type="match status" value="1"/>
</dbReference>
<feature type="compositionally biased region" description="Polar residues" evidence="5">
    <location>
        <begin position="202"/>
        <end position="216"/>
    </location>
</feature>
<dbReference type="AlphaFoldDB" id="A0A0F7VHJ7"/>
<feature type="compositionally biased region" description="Polar residues" evidence="5">
    <location>
        <begin position="241"/>
        <end position="256"/>
    </location>
</feature>
<evidence type="ECO:0000256" key="3">
    <source>
        <dbReference type="ARBA" id="ARBA00022989"/>
    </source>
</evidence>
<protein>
    <submittedName>
        <fullName evidence="8">Uncharacterized protein</fullName>
    </submittedName>
</protein>
<proteinExistence type="predicted"/>
<dbReference type="Proteomes" id="UP000042958">
    <property type="component" value="Unassembled WGS sequence"/>
</dbReference>
<evidence type="ECO:0000256" key="1">
    <source>
        <dbReference type="ARBA" id="ARBA00004167"/>
    </source>
</evidence>
<evidence type="ECO:0000256" key="4">
    <source>
        <dbReference type="ARBA" id="ARBA00023136"/>
    </source>
</evidence>
<dbReference type="STRING" id="104259.A0A0F7VHJ7"/>
<dbReference type="EMBL" id="CDHK01000003">
    <property type="protein sequence ID" value="CEO58772.1"/>
    <property type="molecule type" value="Genomic_DNA"/>
</dbReference>
<feature type="chain" id="PRO_5002524419" evidence="7">
    <location>
        <begin position="28"/>
        <end position="299"/>
    </location>
</feature>
<evidence type="ECO:0000313" key="9">
    <source>
        <dbReference type="Proteomes" id="UP000042958"/>
    </source>
</evidence>
<feature type="transmembrane region" description="Helical" evidence="6">
    <location>
        <begin position="171"/>
        <end position="193"/>
    </location>
</feature>
<keyword evidence="3 6" id="KW-1133">Transmembrane helix</keyword>
<evidence type="ECO:0000256" key="5">
    <source>
        <dbReference type="SAM" id="MobiDB-lite"/>
    </source>
</evidence>
<evidence type="ECO:0000313" key="8">
    <source>
        <dbReference type="EMBL" id="CEO58772.1"/>
    </source>
</evidence>
<keyword evidence="7" id="KW-0732">Signal</keyword>
<comment type="subcellular location">
    <subcellularLocation>
        <location evidence="1">Membrane</location>
        <topology evidence="1">Single-pass membrane protein</topology>
    </subcellularLocation>
</comment>